<dbReference type="InterPro" id="IPR005467">
    <property type="entry name" value="His_kinase_dom"/>
</dbReference>
<dbReference type="Pfam" id="PF02518">
    <property type="entry name" value="HATPase_c"/>
    <property type="match status" value="1"/>
</dbReference>
<keyword evidence="4" id="KW-0597">Phosphoprotein</keyword>
<dbReference type="Gene3D" id="6.10.340.10">
    <property type="match status" value="1"/>
</dbReference>
<dbReference type="CDD" id="cd00082">
    <property type="entry name" value="HisKA"/>
    <property type="match status" value="1"/>
</dbReference>
<dbReference type="SMART" id="SM00387">
    <property type="entry name" value="HATPase_c"/>
    <property type="match status" value="1"/>
</dbReference>
<evidence type="ECO:0000259" key="13">
    <source>
        <dbReference type="PROSITE" id="PS50885"/>
    </source>
</evidence>
<evidence type="ECO:0000256" key="8">
    <source>
        <dbReference type="ARBA" id="ARBA00022989"/>
    </source>
</evidence>
<dbReference type="Pfam" id="PF00672">
    <property type="entry name" value="HAMP"/>
    <property type="match status" value="1"/>
</dbReference>
<sequence>MASATSTKRIDPASLLRLRAKEHAEGREPAEKAGENALRKAAEAAARSREEARAAFPKATKVRRSRNVFSRFGGALLIGNTLAAILLVFAGLGLSAYRDGLIEARLETIERQASLARAALSSEALGICGDGSCVGDPITATLVLTEAAKGFDGRLSYYVLDGGKLRQVAESGSAAEVKPEAVPIPAAIPEASLVSRGQALASGLLGKLLFELPLKERISTLPPETDAVRILRGDSRGGTRLRYHQGGALHAAAALPLLQDGKVQALVIAESTDVEAVSARLGTLLLPLLVTVFALSSFSAVTLTAAITQPLRQLANAADKVRSCVGRAGQVKLPNLDHRQDEVGRLSRSFRAMTEALTHRIESIDDFAADVSHELKNPLTSIRSAVETFEKCQTDEQKTRLFRVIASDVERMDRLISDIAGASRLDAQLATEKRTTLSASKLAGDVAGSYGAVTKAGGPRVNFWDDTDGKLKVYGAPSALGRVIRNLVDNAVSFSPPTGAVTVALEKPVRQGAPLVITVSDEGPGVPEENLEHVFDRFYTKRGNGENFGANSGLGLAIARQICESHGGRIWCENMPPLDPQFSDQPGGARFLVELPVQKGGEA</sequence>
<evidence type="ECO:0000256" key="10">
    <source>
        <dbReference type="ARBA" id="ARBA00023136"/>
    </source>
</evidence>
<evidence type="ECO:0000256" key="7">
    <source>
        <dbReference type="ARBA" id="ARBA00022777"/>
    </source>
</evidence>
<dbReference type="InterPro" id="IPR004358">
    <property type="entry name" value="Sig_transdc_His_kin-like_C"/>
</dbReference>
<reference evidence="14" key="1">
    <citation type="submission" date="2022-07" db="EMBL/GenBank/DDBJ databases">
        <title>Parvularcula maris sp. nov., an algicidal bacterium isolated from seawater.</title>
        <authorList>
            <person name="Li F."/>
        </authorList>
    </citation>
    <scope>NUCLEOTIDE SEQUENCE</scope>
    <source>
        <strain evidence="14">BGMRC 0090</strain>
    </source>
</reference>
<keyword evidence="8 11" id="KW-1133">Transmembrane helix</keyword>
<keyword evidence="5" id="KW-0808">Transferase</keyword>
<dbReference type="SUPFAM" id="SSF47384">
    <property type="entry name" value="Homodimeric domain of signal transducing histidine kinase"/>
    <property type="match status" value="1"/>
</dbReference>
<keyword evidence="6 11" id="KW-0812">Transmembrane</keyword>
<keyword evidence="9" id="KW-0902">Two-component regulatory system</keyword>
<dbReference type="Pfam" id="PF00512">
    <property type="entry name" value="HisKA"/>
    <property type="match status" value="1"/>
</dbReference>
<dbReference type="RefSeq" id="WP_256620167.1">
    <property type="nucleotide sequence ID" value="NZ_JANIBC010000015.1"/>
</dbReference>
<keyword evidence="15" id="KW-1185">Reference proteome</keyword>
<dbReference type="Proteomes" id="UP001142610">
    <property type="component" value="Unassembled WGS sequence"/>
</dbReference>
<evidence type="ECO:0000256" key="5">
    <source>
        <dbReference type="ARBA" id="ARBA00022679"/>
    </source>
</evidence>
<evidence type="ECO:0000256" key="6">
    <source>
        <dbReference type="ARBA" id="ARBA00022692"/>
    </source>
</evidence>
<comment type="catalytic activity">
    <reaction evidence="1">
        <text>ATP + protein L-histidine = ADP + protein N-phospho-L-histidine.</text>
        <dbReference type="EC" id="2.7.13.3"/>
    </reaction>
</comment>
<keyword evidence="10 11" id="KW-0472">Membrane</keyword>
<keyword evidence="7 14" id="KW-0418">Kinase</keyword>
<dbReference type="InterPro" id="IPR003594">
    <property type="entry name" value="HATPase_dom"/>
</dbReference>
<evidence type="ECO:0000259" key="12">
    <source>
        <dbReference type="PROSITE" id="PS50109"/>
    </source>
</evidence>
<dbReference type="AlphaFoldDB" id="A0A9X2LAR6"/>
<dbReference type="PROSITE" id="PS50885">
    <property type="entry name" value="HAMP"/>
    <property type="match status" value="1"/>
</dbReference>
<dbReference type="PANTHER" id="PTHR45436">
    <property type="entry name" value="SENSOR HISTIDINE KINASE YKOH"/>
    <property type="match status" value="1"/>
</dbReference>
<dbReference type="InterPro" id="IPR036097">
    <property type="entry name" value="HisK_dim/P_sf"/>
</dbReference>
<evidence type="ECO:0000313" key="14">
    <source>
        <dbReference type="EMBL" id="MCQ8186263.1"/>
    </source>
</evidence>
<evidence type="ECO:0000256" key="1">
    <source>
        <dbReference type="ARBA" id="ARBA00000085"/>
    </source>
</evidence>
<dbReference type="PRINTS" id="PR00344">
    <property type="entry name" value="BCTRLSENSOR"/>
</dbReference>
<dbReference type="EC" id="2.7.13.3" evidence="3"/>
<proteinExistence type="predicted"/>
<evidence type="ECO:0000256" key="2">
    <source>
        <dbReference type="ARBA" id="ARBA00004370"/>
    </source>
</evidence>
<evidence type="ECO:0000256" key="4">
    <source>
        <dbReference type="ARBA" id="ARBA00022553"/>
    </source>
</evidence>
<dbReference type="GO" id="GO:0016020">
    <property type="term" value="C:membrane"/>
    <property type="evidence" value="ECO:0007669"/>
    <property type="project" value="UniProtKB-SubCell"/>
</dbReference>
<dbReference type="SMART" id="SM00304">
    <property type="entry name" value="HAMP"/>
    <property type="match status" value="1"/>
</dbReference>
<feature type="domain" description="HAMP" evidence="13">
    <location>
        <begin position="305"/>
        <end position="362"/>
    </location>
</feature>
<feature type="transmembrane region" description="Helical" evidence="11">
    <location>
        <begin position="72"/>
        <end position="97"/>
    </location>
</feature>
<name>A0A9X2LAR6_9PROT</name>
<dbReference type="Gene3D" id="3.30.565.10">
    <property type="entry name" value="Histidine kinase-like ATPase, C-terminal domain"/>
    <property type="match status" value="1"/>
</dbReference>
<protein>
    <recommendedName>
        <fullName evidence="3">histidine kinase</fullName>
        <ecNumber evidence="3">2.7.13.3</ecNumber>
    </recommendedName>
</protein>
<dbReference type="GO" id="GO:0000155">
    <property type="term" value="F:phosphorelay sensor kinase activity"/>
    <property type="evidence" value="ECO:0007669"/>
    <property type="project" value="InterPro"/>
</dbReference>
<dbReference type="SUPFAM" id="SSF55874">
    <property type="entry name" value="ATPase domain of HSP90 chaperone/DNA topoisomerase II/histidine kinase"/>
    <property type="match status" value="1"/>
</dbReference>
<feature type="domain" description="Histidine kinase" evidence="12">
    <location>
        <begin position="370"/>
        <end position="599"/>
    </location>
</feature>
<evidence type="ECO:0000313" key="15">
    <source>
        <dbReference type="Proteomes" id="UP001142610"/>
    </source>
</evidence>
<dbReference type="InterPro" id="IPR003661">
    <property type="entry name" value="HisK_dim/P_dom"/>
</dbReference>
<organism evidence="14 15">
    <name type="scientific">Parvularcula maris</name>
    <dbReference type="NCBI Taxonomy" id="2965077"/>
    <lineage>
        <taxon>Bacteria</taxon>
        <taxon>Pseudomonadati</taxon>
        <taxon>Pseudomonadota</taxon>
        <taxon>Alphaproteobacteria</taxon>
        <taxon>Parvularculales</taxon>
        <taxon>Parvularculaceae</taxon>
        <taxon>Parvularcula</taxon>
    </lineage>
</organism>
<dbReference type="PROSITE" id="PS50109">
    <property type="entry name" value="HIS_KIN"/>
    <property type="match status" value="1"/>
</dbReference>
<dbReference type="CDD" id="cd06225">
    <property type="entry name" value="HAMP"/>
    <property type="match status" value="1"/>
</dbReference>
<gene>
    <name evidence="14" type="ORF">NOG11_12815</name>
</gene>
<evidence type="ECO:0000256" key="9">
    <source>
        <dbReference type="ARBA" id="ARBA00023012"/>
    </source>
</evidence>
<dbReference type="InterPro" id="IPR036890">
    <property type="entry name" value="HATPase_C_sf"/>
</dbReference>
<dbReference type="InterPro" id="IPR050428">
    <property type="entry name" value="TCS_sensor_his_kinase"/>
</dbReference>
<comment type="subcellular location">
    <subcellularLocation>
        <location evidence="2">Membrane</location>
    </subcellularLocation>
</comment>
<dbReference type="SUPFAM" id="SSF158472">
    <property type="entry name" value="HAMP domain-like"/>
    <property type="match status" value="1"/>
</dbReference>
<dbReference type="EMBL" id="JANIBC010000015">
    <property type="protein sequence ID" value="MCQ8186263.1"/>
    <property type="molecule type" value="Genomic_DNA"/>
</dbReference>
<accession>A0A9X2LAR6</accession>
<dbReference type="SMART" id="SM00388">
    <property type="entry name" value="HisKA"/>
    <property type="match status" value="1"/>
</dbReference>
<comment type="caution">
    <text evidence="14">The sequence shown here is derived from an EMBL/GenBank/DDBJ whole genome shotgun (WGS) entry which is preliminary data.</text>
</comment>
<evidence type="ECO:0000256" key="11">
    <source>
        <dbReference type="SAM" id="Phobius"/>
    </source>
</evidence>
<dbReference type="InterPro" id="IPR003660">
    <property type="entry name" value="HAMP_dom"/>
</dbReference>
<dbReference type="Gene3D" id="1.10.287.130">
    <property type="match status" value="1"/>
</dbReference>
<evidence type="ECO:0000256" key="3">
    <source>
        <dbReference type="ARBA" id="ARBA00012438"/>
    </source>
</evidence>
<dbReference type="PANTHER" id="PTHR45436:SF5">
    <property type="entry name" value="SENSOR HISTIDINE KINASE TRCS"/>
    <property type="match status" value="1"/>
</dbReference>